<reference evidence="2 3" key="1">
    <citation type="submission" date="2019-01" db="EMBL/GenBank/DDBJ databases">
        <title>Ancylomarina salipaludis sp. nov., isolated from a salt marsh.</title>
        <authorList>
            <person name="Yoon J.-H."/>
        </authorList>
    </citation>
    <scope>NUCLEOTIDE SEQUENCE [LARGE SCALE GENOMIC DNA]</scope>
    <source>
        <strain evidence="2 3">SHSM-M15</strain>
    </source>
</reference>
<dbReference type="InterPro" id="IPR012338">
    <property type="entry name" value="Beta-lactam/transpept-like"/>
</dbReference>
<protein>
    <submittedName>
        <fullName evidence="2">Class A beta-lactamase-related serine hydrolase</fullName>
    </submittedName>
</protein>
<proteinExistence type="predicted"/>
<dbReference type="RefSeq" id="WP_129254807.1">
    <property type="nucleotide sequence ID" value="NZ_SAXA01000010.1"/>
</dbReference>
<dbReference type="PANTHER" id="PTHR46825">
    <property type="entry name" value="D-ALANYL-D-ALANINE-CARBOXYPEPTIDASE/ENDOPEPTIDASE AMPH"/>
    <property type="match status" value="1"/>
</dbReference>
<dbReference type="InterPro" id="IPR050491">
    <property type="entry name" value="AmpC-like"/>
</dbReference>
<evidence type="ECO:0000313" key="2">
    <source>
        <dbReference type="EMBL" id="RXQ92152.1"/>
    </source>
</evidence>
<dbReference type="Pfam" id="PF00144">
    <property type="entry name" value="Beta-lactamase"/>
    <property type="match status" value="1"/>
</dbReference>
<feature type="domain" description="Beta-lactamase-related" evidence="1">
    <location>
        <begin position="51"/>
        <end position="345"/>
    </location>
</feature>
<dbReference type="OrthoDB" id="1185352at2"/>
<dbReference type="PANTHER" id="PTHR46825:SF9">
    <property type="entry name" value="BETA-LACTAMASE-RELATED DOMAIN-CONTAINING PROTEIN"/>
    <property type="match status" value="1"/>
</dbReference>
<keyword evidence="3" id="KW-1185">Reference proteome</keyword>
<evidence type="ECO:0000259" key="1">
    <source>
        <dbReference type="Pfam" id="PF00144"/>
    </source>
</evidence>
<dbReference type="EMBL" id="SAXA01000010">
    <property type="protein sequence ID" value="RXQ92152.1"/>
    <property type="molecule type" value="Genomic_DNA"/>
</dbReference>
<gene>
    <name evidence="2" type="ORF">EO244_11415</name>
</gene>
<sequence>MKTILTGAAFFLLIITSYCQTIEQQFQKTIDSIYNANPDVIGYIVAIEAPDRNISWTGAIGYSSKDSLHKLDPYQPVLIASNIKTYVAATILRLVEEQKIDIQQPIKELLTQKTRKLFESDGYVLDSIKVVHLLSHKSGIGNYGNDEYYKFVSENPEHRWTRNEQLERTITVSDPLCKSGMSYHYSDVNYLLLTEIIERLTDQPFYAAMRELLMYKEFGLDDTWLVTLEDKPSSCKPLAHQYFSSASWDSYKIDPSWDLYGGGGIACTMEDMAKFISNLHNQKIVKDPAVLDLIFTRIETMDSTGNNYCLGIQEYTVEGTKGFGHGGAWGTFNIYFPELNTTIALCPLEAEKRNLNGDVIAEIINLLTSKE</sequence>
<dbReference type="Gene3D" id="3.40.710.10">
    <property type="entry name" value="DD-peptidase/beta-lactamase superfamily"/>
    <property type="match status" value="1"/>
</dbReference>
<accession>A0A4Q1JJZ1</accession>
<dbReference type="SUPFAM" id="SSF56601">
    <property type="entry name" value="beta-lactamase/transpeptidase-like"/>
    <property type="match status" value="1"/>
</dbReference>
<name>A0A4Q1JJZ1_9BACT</name>
<dbReference type="AlphaFoldDB" id="A0A4Q1JJZ1"/>
<comment type="caution">
    <text evidence="2">The sequence shown here is derived from an EMBL/GenBank/DDBJ whole genome shotgun (WGS) entry which is preliminary data.</text>
</comment>
<organism evidence="2 3">
    <name type="scientific">Ancylomarina salipaludis</name>
    <dbReference type="NCBI Taxonomy" id="2501299"/>
    <lineage>
        <taxon>Bacteria</taxon>
        <taxon>Pseudomonadati</taxon>
        <taxon>Bacteroidota</taxon>
        <taxon>Bacteroidia</taxon>
        <taxon>Marinilabiliales</taxon>
        <taxon>Marinifilaceae</taxon>
        <taxon>Ancylomarina</taxon>
    </lineage>
</organism>
<keyword evidence="2" id="KW-0378">Hydrolase</keyword>
<dbReference type="Proteomes" id="UP000289703">
    <property type="component" value="Unassembled WGS sequence"/>
</dbReference>
<dbReference type="InterPro" id="IPR001466">
    <property type="entry name" value="Beta-lactam-related"/>
</dbReference>
<dbReference type="GO" id="GO:0016787">
    <property type="term" value="F:hydrolase activity"/>
    <property type="evidence" value="ECO:0007669"/>
    <property type="project" value="UniProtKB-KW"/>
</dbReference>
<evidence type="ECO:0000313" key="3">
    <source>
        <dbReference type="Proteomes" id="UP000289703"/>
    </source>
</evidence>